<dbReference type="OrthoDB" id="2588793at2759"/>
<gene>
    <name evidence="2" type="ORF">CALVIDRAFT_594494</name>
</gene>
<evidence type="ECO:0000256" key="1">
    <source>
        <dbReference type="SAM" id="MobiDB-lite"/>
    </source>
</evidence>
<keyword evidence="3" id="KW-1185">Reference proteome</keyword>
<accession>A0A167SDL4</accession>
<sequence length="509" mass="57122">MNPLGRYLRLPTSSSSSNAAPDPEQLKREVDVEDDPAAVELHPLSWKAELSSSLDTPSLYARLILLLAPLLPAHSPSFSTLRRLLLLSGVLTLLLLSSVLYIHSSSLTRITAAPCPNAFRLPGSVHVNGSYAPDNYWVPEENASPDYPVHCPRDPPRLLEALQAYESSASSSDDETPELEHLRGRTVLLFGDSIDRLHLSHFCSFLGLDSRAIDASDALYPPELTELERQLAQDRGRPFESLRGRPFVCHAPRSDLLLLWVFYSGSDDGQSTPSPPSLFYTPAPPFEPAPGPWGPRAFWPQASEHFNPPLLAEDRFHQLALPLLQSLGRSHVDLVELGLGAWDLDLAKRLDHLSAVYVAEQRGQGEAEALKLTEEVIVQPLSQAFLDWARTRTEMLTRSVLHSLPQTTPVYLRPLGGTPQYYHWPYLISSARVEQMDALARQVVEQHRLERGTWMGRQRARVRMDNSGVWTRGEEHWEDHIHPSILPGSWVWGEWLLYALARSAQRESQ</sequence>
<protein>
    <submittedName>
        <fullName evidence="2">Uncharacterized protein</fullName>
    </submittedName>
</protein>
<dbReference type="AlphaFoldDB" id="A0A167SDL4"/>
<dbReference type="EMBL" id="KV417266">
    <property type="protein sequence ID" value="KZP01819.1"/>
    <property type="molecule type" value="Genomic_DNA"/>
</dbReference>
<dbReference type="STRING" id="1330018.A0A167SDL4"/>
<feature type="region of interest" description="Disordered" evidence="1">
    <location>
        <begin position="1"/>
        <end position="30"/>
    </location>
</feature>
<reference evidence="2 3" key="1">
    <citation type="journal article" date="2016" name="Mol. Biol. Evol.">
        <title>Comparative Genomics of Early-Diverging Mushroom-Forming Fungi Provides Insights into the Origins of Lignocellulose Decay Capabilities.</title>
        <authorList>
            <person name="Nagy L.G."/>
            <person name="Riley R."/>
            <person name="Tritt A."/>
            <person name="Adam C."/>
            <person name="Daum C."/>
            <person name="Floudas D."/>
            <person name="Sun H."/>
            <person name="Yadav J.S."/>
            <person name="Pangilinan J."/>
            <person name="Larsson K.H."/>
            <person name="Matsuura K."/>
            <person name="Barry K."/>
            <person name="Labutti K."/>
            <person name="Kuo R."/>
            <person name="Ohm R.A."/>
            <person name="Bhattacharya S.S."/>
            <person name="Shirouzu T."/>
            <person name="Yoshinaga Y."/>
            <person name="Martin F.M."/>
            <person name="Grigoriev I.V."/>
            <person name="Hibbett D.S."/>
        </authorList>
    </citation>
    <scope>NUCLEOTIDE SEQUENCE [LARGE SCALE GENOMIC DNA]</scope>
    <source>
        <strain evidence="2 3">TUFC12733</strain>
    </source>
</reference>
<dbReference type="Proteomes" id="UP000076738">
    <property type="component" value="Unassembled WGS sequence"/>
</dbReference>
<evidence type="ECO:0000313" key="3">
    <source>
        <dbReference type="Proteomes" id="UP000076738"/>
    </source>
</evidence>
<evidence type="ECO:0000313" key="2">
    <source>
        <dbReference type="EMBL" id="KZP01819.1"/>
    </source>
</evidence>
<name>A0A167SDL4_CALVF</name>
<organism evidence="2 3">
    <name type="scientific">Calocera viscosa (strain TUFC12733)</name>
    <dbReference type="NCBI Taxonomy" id="1330018"/>
    <lineage>
        <taxon>Eukaryota</taxon>
        <taxon>Fungi</taxon>
        <taxon>Dikarya</taxon>
        <taxon>Basidiomycota</taxon>
        <taxon>Agaricomycotina</taxon>
        <taxon>Dacrymycetes</taxon>
        <taxon>Dacrymycetales</taxon>
        <taxon>Dacrymycetaceae</taxon>
        <taxon>Calocera</taxon>
    </lineage>
</organism>
<proteinExistence type="predicted"/>